<feature type="region of interest" description="Disordered" evidence="1">
    <location>
        <begin position="332"/>
        <end position="355"/>
    </location>
</feature>
<evidence type="ECO:0000313" key="2">
    <source>
        <dbReference type="EMBL" id="KAE9987194.1"/>
    </source>
</evidence>
<reference evidence="2 3" key="1">
    <citation type="submission" date="2019-07" db="EMBL/GenBank/DDBJ databases">
        <title>Venturia inaequalis Genome Resource.</title>
        <authorList>
            <person name="Lichtner F.J."/>
        </authorList>
    </citation>
    <scope>NUCLEOTIDE SEQUENCE [LARGE SCALE GENOMIC DNA]</scope>
    <source>
        <strain evidence="2 3">DMI_063113</strain>
    </source>
</reference>
<feature type="compositionally biased region" description="Basic and acidic residues" evidence="1">
    <location>
        <begin position="55"/>
        <end position="67"/>
    </location>
</feature>
<dbReference type="EMBL" id="WNWR01000241">
    <property type="protein sequence ID" value="KAE9987194.1"/>
    <property type="molecule type" value="Genomic_DNA"/>
</dbReference>
<protein>
    <submittedName>
        <fullName evidence="2">Uncharacterized protein</fullName>
    </submittedName>
</protein>
<dbReference type="Proteomes" id="UP000490939">
    <property type="component" value="Unassembled WGS sequence"/>
</dbReference>
<organism evidence="2 3">
    <name type="scientific">Venturia inaequalis</name>
    <name type="common">Apple scab fungus</name>
    <dbReference type="NCBI Taxonomy" id="5025"/>
    <lineage>
        <taxon>Eukaryota</taxon>
        <taxon>Fungi</taxon>
        <taxon>Dikarya</taxon>
        <taxon>Ascomycota</taxon>
        <taxon>Pezizomycotina</taxon>
        <taxon>Dothideomycetes</taxon>
        <taxon>Pleosporomycetidae</taxon>
        <taxon>Venturiales</taxon>
        <taxon>Venturiaceae</taxon>
        <taxon>Venturia</taxon>
    </lineage>
</organism>
<feature type="compositionally biased region" description="Acidic residues" evidence="1">
    <location>
        <begin position="31"/>
        <end position="42"/>
    </location>
</feature>
<accession>A0A8H3VDU4</accession>
<sequence>MASPNPSPSTRPGSHGSESPRDDIMDLDASAPEEMDVDEATEDQSVSNPSHQRRKSELRMAPDELKRGNKSQKQYHPHGAWTRQASAFHEGRITPAVKARHWEAPSDFNPFFQDLTGKTGLSTAQERINLARYYTVSALVEHDSNDAGPLDWRELSLSARLNVIDGLEEIEGMAPYLGNEKEGVDAREWQEMDKGAANARATLQYLQINLLQPQNWRDYYQQNPRLSGIINPTFTAVPTSTAGPMPPIGAQVEKARKETAGDTVPKYNWDKEELVWCRTYIKDKKDRFVTPNVADTETKIDWTKWTASSDDDKCSGALKQMQRDHHNTFKGRVFPKHTRRGGQNFDPRPSGAKPHRSCLSIWKKLVMGEKKGDLVFLRTLSEINPARHKNAYEKLRAAVAAANTQAGSYNVPAVDAEEESPAPESQVVAAESGTGVEQHTTLTYRDRGQIVPGYRATGDKATVSTSVPVGLMEPASRLGDIDESYDEDMEDEDHRGVGLLPVVQTARPLVPYTSGDEDTDESD</sequence>
<proteinExistence type="predicted"/>
<comment type="caution">
    <text evidence="2">The sequence shown here is derived from an EMBL/GenBank/DDBJ whole genome shotgun (WGS) entry which is preliminary data.</text>
</comment>
<feature type="compositionally biased region" description="Acidic residues" evidence="1">
    <location>
        <begin position="481"/>
        <end position="491"/>
    </location>
</feature>
<feature type="region of interest" description="Disordered" evidence="1">
    <location>
        <begin position="1"/>
        <end position="79"/>
    </location>
</feature>
<feature type="region of interest" description="Disordered" evidence="1">
    <location>
        <begin position="473"/>
        <end position="523"/>
    </location>
</feature>
<evidence type="ECO:0000256" key="1">
    <source>
        <dbReference type="SAM" id="MobiDB-lite"/>
    </source>
</evidence>
<gene>
    <name evidence="2" type="ORF">EG327_003968</name>
</gene>
<dbReference type="AlphaFoldDB" id="A0A8H3VDU4"/>
<name>A0A8H3VDU4_VENIN</name>
<evidence type="ECO:0000313" key="3">
    <source>
        <dbReference type="Proteomes" id="UP000490939"/>
    </source>
</evidence>
<keyword evidence="3" id="KW-1185">Reference proteome</keyword>